<feature type="transmembrane region" description="Helical" evidence="11">
    <location>
        <begin position="255"/>
        <end position="272"/>
    </location>
</feature>
<protein>
    <recommendedName>
        <fullName evidence="3">dolichyl-P-Man:Man5GlcNAc2-PP-dolichol alpha-1,3-mannosyltransferase</fullName>
        <ecNumber evidence="3">2.4.1.258</ecNumber>
    </recommendedName>
</protein>
<comment type="subcellular location">
    <subcellularLocation>
        <location evidence="1">Endoplasmic reticulum membrane</location>
        <topology evidence="1">Multi-pass membrane protein</topology>
    </subcellularLocation>
</comment>
<keyword evidence="5" id="KW-0808">Transferase</keyword>
<keyword evidence="4" id="KW-0328">Glycosyltransferase</keyword>
<evidence type="ECO:0000256" key="1">
    <source>
        <dbReference type="ARBA" id="ARBA00004477"/>
    </source>
</evidence>
<dbReference type="InterPro" id="IPR007873">
    <property type="entry name" value="Glycosyltransferase_ALG3"/>
</dbReference>
<reference evidence="12" key="1">
    <citation type="submission" date="2021-01" db="EMBL/GenBank/DDBJ databases">
        <authorList>
            <person name="Corre E."/>
            <person name="Pelletier E."/>
            <person name="Niang G."/>
            <person name="Scheremetjew M."/>
            <person name="Finn R."/>
            <person name="Kale V."/>
            <person name="Holt S."/>
            <person name="Cochrane G."/>
            <person name="Meng A."/>
            <person name="Brown T."/>
            <person name="Cohen L."/>
        </authorList>
    </citation>
    <scope>NUCLEOTIDE SEQUENCE</scope>
    <source>
        <strain evidence="12">OF101</strain>
    </source>
</reference>
<dbReference type="EMBL" id="HBGE01054741">
    <property type="protein sequence ID" value="CAD9153564.1"/>
    <property type="molecule type" value="Transcribed_RNA"/>
</dbReference>
<evidence type="ECO:0000256" key="6">
    <source>
        <dbReference type="ARBA" id="ARBA00022692"/>
    </source>
</evidence>
<dbReference type="AlphaFoldDB" id="A0A7S1W7U4"/>
<feature type="transmembrane region" description="Helical" evidence="11">
    <location>
        <begin position="320"/>
        <end position="338"/>
    </location>
</feature>
<keyword evidence="8 11" id="KW-1133">Transmembrane helix</keyword>
<gene>
    <name evidence="12" type="ORF">ACAT0790_LOCUS32987</name>
</gene>
<organism evidence="12">
    <name type="scientific">Alexandrium catenella</name>
    <name type="common">Red tide dinoflagellate</name>
    <name type="synonym">Gonyaulax catenella</name>
    <dbReference type="NCBI Taxonomy" id="2925"/>
    <lineage>
        <taxon>Eukaryota</taxon>
        <taxon>Sar</taxon>
        <taxon>Alveolata</taxon>
        <taxon>Dinophyceae</taxon>
        <taxon>Gonyaulacales</taxon>
        <taxon>Pyrocystaceae</taxon>
        <taxon>Alexandrium</taxon>
    </lineage>
</organism>
<evidence type="ECO:0000256" key="8">
    <source>
        <dbReference type="ARBA" id="ARBA00022989"/>
    </source>
</evidence>
<dbReference type="GO" id="GO:0005789">
    <property type="term" value="C:endoplasmic reticulum membrane"/>
    <property type="evidence" value="ECO:0007669"/>
    <property type="project" value="UniProtKB-SubCell"/>
</dbReference>
<feature type="transmembrane region" description="Helical" evidence="11">
    <location>
        <begin position="139"/>
        <end position="157"/>
    </location>
</feature>
<feature type="transmembrane region" description="Helical" evidence="11">
    <location>
        <begin position="345"/>
        <end position="367"/>
    </location>
</feature>
<name>A0A7S1W7U4_ALECA</name>
<dbReference type="PANTHER" id="PTHR12646">
    <property type="entry name" value="NOT56 - RELATED"/>
    <property type="match status" value="1"/>
</dbReference>
<evidence type="ECO:0000256" key="3">
    <source>
        <dbReference type="ARBA" id="ARBA00011964"/>
    </source>
</evidence>
<dbReference type="PANTHER" id="PTHR12646:SF0">
    <property type="entry name" value="DOL-P-MAN:MAN(5)GLCNAC(2)-PP-DOL ALPHA-1,3-MANNOSYLTRANSFERASE"/>
    <property type="match status" value="1"/>
</dbReference>
<proteinExistence type="predicted"/>
<feature type="transmembrane region" description="Helical" evidence="11">
    <location>
        <begin position="177"/>
        <end position="195"/>
    </location>
</feature>
<accession>A0A7S1W7U4</accession>
<dbReference type="GO" id="GO:0052925">
    <property type="term" value="F:dol-P-Man:Man(5)GlcNAc(2)-PP-Dol alpha-1,3-mannosyltransferase activity"/>
    <property type="evidence" value="ECO:0007669"/>
    <property type="project" value="UniProtKB-EC"/>
</dbReference>
<evidence type="ECO:0000256" key="7">
    <source>
        <dbReference type="ARBA" id="ARBA00022824"/>
    </source>
</evidence>
<feature type="transmembrane region" description="Helical" evidence="11">
    <location>
        <begin position="202"/>
        <end position="219"/>
    </location>
</feature>
<evidence type="ECO:0000256" key="2">
    <source>
        <dbReference type="ARBA" id="ARBA00004922"/>
    </source>
</evidence>
<comment type="catalytic activity">
    <reaction evidence="10">
        <text>an alpha-D-Man-(1-&gt;2)-alpha-D-Man-(1-&gt;2)-alpha-D-Man-(1-&gt;3)-[alpha-D-Man-(1-&gt;6)]-beta-D-Man-(1-&gt;4)-beta-D-GlcNAc-(1-&gt;4)-alpha-D-GlcNAc-diphospho-di-trans,poly-cis-dolichol + a di-trans,poly-cis-dolichyl beta-D-mannosyl phosphate = an alpha-D-Man-(1-&gt;2)-alpha-D-Man-(1-&gt;2)-alpha-D-Man-(1-&gt;3)-[alpha-D-Man-(1-&gt;3)-alpha-D-Man-(1-&gt;6)]-beta-D-Man-(1-&gt;4)-beta-D-GlcNAc-(1-&gt;4)-alpha-D-GlcNAc-diphospho-di-trans,poly-cis-dolichol + a di-trans,poly-cis-dolichyl phosphate + H(+)</text>
        <dbReference type="Rhea" id="RHEA:29527"/>
        <dbReference type="Rhea" id="RHEA-COMP:19498"/>
        <dbReference type="Rhea" id="RHEA-COMP:19501"/>
        <dbReference type="Rhea" id="RHEA-COMP:19516"/>
        <dbReference type="Rhea" id="RHEA-COMP:19517"/>
        <dbReference type="ChEBI" id="CHEBI:15378"/>
        <dbReference type="ChEBI" id="CHEBI:57683"/>
        <dbReference type="ChEBI" id="CHEBI:58211"/>
        <dbReference type="ChEBI" id="CHEBI:132515"/>
        <dbReference type="ChEBI" id="CHEBI:132516"/>
        <dbReference type="EC" id="2.4.1.258"/>
    </reaction>
    <physiologicalReaction direction="left-to-right" evidence="10">
        <dbReference type="Rhea" id="RHEA:29528"/>
    </physiologicalReaction>
</comment>
<evidence type="ECO:0000256" key="5">
    <source>
        <dbReference type="ARBA" id="ARBA00022679"/>
    </source>
</evidence>
<comment type="pathway">
    <text evidence="2">Protein modification; protein glycosylation.</text>
</comment>
<evidence type="ECO:0000313" key="12">
    <source>
        <dbReference type="EMBL" id="CAD9153564.1"/>
    </source>
</evidence>
<evidence type="ECO:0000256" key="11">
    <source>
        <dbReference type="SAM" id="Phobius"/>
    </source>
</evidence>
<evidence type="ECO:0000256" key="9">
    <source>
        <dbReference type="ARBA" id="ARBA00023136"/>
    </source>
</evidence>
<feature type="transmembrane region" description="Helical" evidence="11">
    <location>
        <begin position="293"/>
        <end position="314"/>
    </location>
</feature>
<feature type="transmembrane region" description="Helical" evidence="11">
    <location>
        <begin position="387"/>
        <end position="409"/>
    </location>
</feature>
<dbReference type="Pfam" id="PF05208">
    <property type="entry name" value="ALG3"/>
    <property type="match status" value="1"/>
</dbReference>
<keyword evidence="9 11" id="KW-0472">Membrane</keyword>
<evidence type="ECO:0000256" key="4">
    <source>
        <dbReference type="ARBA" id="ARBA00022676"/>
    </source>
</evidence>
<keyword evidence="7" id="KW-0256">Endoplasmic reticulum</keyword>
<dbReference type="EC" id="2.4.1.258" evidence="3"/>
<keyword evidence="6 11" id="KW-0812">Transmembrane</keyword>
<feature type="transmembrane region" description="Helical" evidence="11">
    <location>
        <begin position="92"/>
        <end position="112"/>
    </location>
</feature>
<evidence type="ECO:0000256" key="10">
    <source>
        <dbReference type="ARBA" id="ARBA00049506"/>
    </source>
</evidence>
<sequence>MWELLRQLSLPESSHRWALGAWLCDLALTCLIIWRVPFTNIDWEAYMHEVDGVLHGVFDYSKLKGPTGPVAYPAGFIWIYGAFRWLNLSIGTVQVIFGAVYLATVALVFQIYREARVPGWLLLLCLASKRVHSVYCLRLFNDALAQPLLYLALLLFLRRRHLGSALAYSFAVTVKMQPLLCCPAVGLCMVLSGGWGHALRMIAAMLALQLLLAAPFLAADPKAYLSRAFGGPGDLQHVWSVNWRALPQAVFERRAFGLGLLLCHLACLAWFAHRRWIPKGWLDRRLWRWSASTTLDSRSVVCIWFACNFVGVVFMRTLHFQYLVWYFHTVPFLAWFAIQPDEHRGLAWALRCAAVAGLVLAVEVPYLKTARGVVRGPDGRSWETSGVPTAAGSVLLQVAHCLLLVLLACRRVHGDRMAAKDA</sequence>